<dbReference type="GO" id="GO:0006730">
    <property type="term" value="P:one-carbon metabolic process"/>
    <property type="evidence" value="ECO:0007669"/>
    <property type="project" value="UniProtKB-KW"/>
</dbReference>
<dbReference type="NCBIfam" id="TIGR00063">
    <property type="entry name" value="folE"/>
    <property type="match status" value="1"/>
</dbReference>
<evidence type="ECO:0000313" key="12">
    <source>
        <dbReference type="EMBL" id="CAB5227321.1"/>
    </source>
</evidence>
<dbReference type="GO" id="GO:0046654">
    <property type="term" value="P:tetrahydrofolate biosynthetic process"/>
    <property type="evidence" value="ECO:0007669"/>
    <property type="project" value="InterPro"/>
</dbReference>
<reference evidence="10" key="1">
    <citation type="submission" date="2020-05" db="EMBL/GenBank/DDBJ databases">
        <authorList>
            <person name="Chiriac C."/>
            <person name="Salcher M."/>
            <person name="Ghai R."/>
            <person name="Kavagutti S V."/>
        </authorList>
    </citation>
    <scope>NUCLEOTIDE SEQUENCE</scope>
</reference>
<dbReference type="GO" id="GO:0008270">
    <property type="term" value="F:zinc ion binding"/>
    <property type="evidence" value="ECO:0007669"/>
    <property type="project" value="TreeGrafter"/>
</dbReference>
<dbReference type="EMBL" id="LR796942">
    <property type="protein sequence ID" value="CAB4176352.1"/>
    <property type="molecule type" value="Genomic_DNA"/>
</dbReference>
<evidence type="ECO:0000313" key="7">
    <source>
        <dbReference type="EMBL" id="CAB4169208.1"/>
    </source>
</evidence>
<dbReference type="EMBL" id="LR797361">
    <property type="protein sequence ID" value="CAB4211031.1"/>
    <property type="molecule type" value="Genomic_DNA"/>
</dbReference>
<evidence type="ECO:0000313" key="11">
    <source>
        <dbReference type="EMBL" id="CAB4211031.1"/>
    </source>
</evidence>
<dbReference type="SUPFAM" id="SSF55620">
    <property type="entry name" value="Tetrahydrobiopterin biosynthesis enzymes-like"/>
    <property type="match status" value="1"/>
</dbReference>
<dbReference type="SUPFAM" id="SSF53271">
    <property type="entry name" value="PRTase-like"/>
    <property type="match status" value="1"/>
</dbReference>
<dbReference type="FunFam" id="1.10.286.10:FF:000001">
    <property type="entry name" value="GTP cyclohydrolase 1"/>
    <property type="match status" value="1"/>
</dbReference>
<dbReference type="NCBIfam" id="NF006825">
    <property type="entry name" value="PRK09347.1-2"/>
    <property type="match status" value="1"/>
</dbReference>
<accession>A0A6J5RXL2</accession>
<dbReference type="HAMAP" id="MF_00223">
    <property type="entry name" value="FolE"/>
    <property type="match status" value="1"/>
</dbReference>
<dbReference type="Gene3D" id="3.40.50.2020">
    <property type="match status" value="1"/>
</dbReference>
<evidence type="ECO:0000313" key="9">
    <source>
        <dbReference type="EMBL" id="CAB4181435.1"/>
    </source>
</evidence>
<dbReference type="Pfam" id="PF01227">
    <property type="entry name" value="GTP_cyclohydroI"/>
    <property type="match status" value="1"/>
</dbReference>
<evidence type="ECO:0000313" key="8">
    <source>
        <dbReference type="EMBL" id="CAB4176352.1"/>
    </source>
</evidence>
<evidence type="ECO:0000256" key="4">
    <source>
        <dbReference type="ARBA" id="ARBA00022563"/>
    </source>
</evidence>
<evidence type="ECO:0000256" key="1">
    <source>
        <dbReference type="ARBA" id="ARBA00001052"/>
    </source>
</evidence>
<feature type="domain" description="GTP cyclohydrolase I" evidence="6">
    <location>
        <begin position="137"/>
        <end position="311"/>
    </location>
</feature>
<evidence type="ECO:0000313" key="10">
    <source>
        <dbReference type="EMBL" id="CAB4198351.1"/>
    </source>
</evidence>
<dbReference type="EMBL" id="LR798377">
    <property type="protein sequence ID" value="CAB5227321.1"/>
    <property type="molecule type" value="Genomic_DNA"/>
</dbReference>
<dbReference type="Gene3D" id="1.10.286.10">
    <property type="match status" value="1"/>
</dbReference>
<evidence type="ECO:0000256" key="5">
    <source>
        <dbReference type="ARBA" id="ARBA00022801"/>
    </source>
</evidence>
<dbReference type="PROSITE" id="PS00859">
    <property type="entry name" value="GTP_CYCLOHYDROL_1_1"/>
    <property type="match status" value="1"/>
</dbReference>
<dbReference type="FunFam" id="3.30.1130.10:FF:000001">
    <property type="entry name" value="GTP cyclohydrolase 1"/>
    <property type="match status" value="1"/>
</dbReference>
<organism evidence="10">
    <name type="scientific">uncultured Caudovirales phage</name>
    <dbReference type="NCBI Taxonomy" id="2100421"/>
    <lineage>
        <taxon>Viruses</taxon>
        <taxon>Duplodnaviria</taxon>
        <taxon>Heunggongvirae</taxon>
        <taxon>Uroviricota</taxon>
        <taxon>Caudoviricetes</taxon>
        <taxon>Peduoviridae</taxon>
        <taxon>Maltschvirus</taxon>
        <taxon>Maltschvirus maltsch</taxon>
    </lineage>
</organism>
<dbReference type="InterPro" id="IPR001474">
    <property type="entry name" value="GTP_CycHdrlase_I"/>
</dbReference>
<evidence type="ECO:0000256" key="3">
    <source>
        <dbReference type="ARBA" id="ARBA00012715"/>
    </source>
</evidence>
<dbReference type="PROSITE" id="PS00860">
    <property type="entry name" value="GTP_CYCLOHYDROL_1_2"/>
    <property type="match status" value="1"/>
</dbReference>
<protein>
    <recommendedName>
        <fullName evidence="3">GTP cyclohydrolase I</fullName>
        <ecNumber evidence="3">3.5.4.16</ecNumber>
    </recommendedName>
</protein>
<dbReference type="GO" id="GO:0006729">
    <property type="term" value="P:tetrahydrobiopterin biosynthetic process"/>
    <property type="evidence" value="ECO:0007669"/>
    <property type="project" value="TreeGrafter"/>
</dbReference>
<sequence length="312" mass="33813">MASVNAITQVGVARSLTWFEVAKASQFIAVRNPWASLVYGIPRGGLPVAGFTGLPMVCPQVAGVLTPDYLASMYGTDELLIVDDLADSGRTLAPFVDAGFRVETLFRKPHTPSRIAPNAEEVEGWVTFPWESGAGPEDAVVRLLEWIGEDPTREGLVDTPARVVKAFREMTSGLSVCPSSVLGTVFNETSDNMVVVKGIRFSSLCEHHLLPFIGTAAVGYVPDGRVIGLSKIPRLVEVFARRPQVQERMTNQIAQALMDYLSPRGVGVVVRAHHSCMGCRGVRQPDAEMVTSCILGCMKDDPAARSELLRFV</sequence>
<proteinExistence type="inferred from homology"/>
<keyword evidence="4" id="KW-0554">One-carbon metabolism</keyword>
<keyword evidence="5 10" id="KW-0378">Hydrolase</keyword>
<comment type="catalytic activity">
    <reaction evidence="1">
        <text>GTP + H2O = 7,8-dihydroneopterin 3'-triphosphate + formate + H(+)</text>
        <dbReference type="Rhea" id="RHEA:17473"/>
        <dbReference type="ChEBI" id="CHEBI:15377"/>
        <dbReference type="ChEBI" id="CHEBI:15378"/>
        <dbReference type="ChEBI" id="CHEBI:15740"/>
        <dbReference type="ChEBI" id="CHEBI:37565"/>
        <dbReference type="ChEBI" id="CHEBI:58462"/>
        <dbReference type="EC" id="3.5.4.16"/>
    </reaction>
</comment>
<dbReference type="GO" id="GO:0005525">
    <property type="term" value="F:GTP binding"/>
    <property type="evidence" value="ECO:0007669"/>
    <property type="project" value="TreeGrafter"/>
</dbReference>
<dbReference type="GO" id="GO:0003934">
    <property type="term" value="F:GTP cyclohydrolase I activity"/>
    <property type="evidence" value="ECO:0007669"/>
    <property type="project" value="UniProtKB-EC"/>
</dbReference>
<dbReference type="UniPathway" id="UPA00848">
    <property type="reaction ID" value="UER00151"/>
</dbReference>
<dbReference type="InterPro" id="IPR043133">
    <property type="entry name" value="GTP-CH-I_C/QueF"/>
</dbReference>
<dbReference type="PANTHER" id="PTHR11109">
    <property type="entry name" value="GTP CYCLOHYDROLASE I"/>
    <property type="match status" value="1"/>
</dbReference>
<dbReference type="Gene3D" id="3.30.1130.10">
    <property type="match status" value="1"/>
</dbReference>
<dbReference type="EMBL" id="LR796838">
    <property type="protein sequence ID" value="CAB4169208.1"/>
    <property type="molecule type" value="Genomic_DNA"/>
</dbReference>
<dbReference type="InterPro" id="IPR043134">
    <property type="entry name" value="GTP-CH-I_N"/>
</dbReference>
<dbReference type="NCBIfam" id="NF006826">
    <property type="entry name" value="PRK09347.1-3"/>
    <property type="match status" value="1"/>
</dbReference>
<dbReference type="InterPro" id="IPR020602">
    <property type="entry name" value="GTP_CycHdrlase_I_dom"/>
</dbReference>
<evidence type="ECO:0000256" key="2">
    <source>
        <dbReference type="ARBA" id="ARBA00005080"/>
    </source>
</evidence>
<gene>
    <name evidence="9" type="ORF">UFOVP1073_33</name>
    <name evidence="10" type="ORF">UFOVP1308_72</name>
    <name evidence="11" type="ORF">UFOVP1423_71</name>
    <name evidence="12" type="ORF">UFOVP1520_42</name>
    <name evidence="7" type="ORF">UFOVP898_35</name>
    <name evidence="8" type="ORF">UFOVP985_24</name>
</gene>
<dbReference type="EMBL" id="LR797009">
    <property type="protein sequence ID" value="CAB4181435.1"/>
    <property type="molecule type" value="Genomic_DNA"/>
</dbReference>
<dbReference type="PANTHER" id="PTHR11109:SF7">
    <property type="entry name" value="GTP CYCLOHYDROLASE 1"/>
    <property type="match status" value="1"/>
</dbReference>
<dbReference type="EC" id="3.5.4.16" evidence="3"/>
<dbReference type="InterPro" id="IPR029057">
    <property type="entry name" value="PRTase-like"/>
</dbReference>
<name>A0A6J5RXL2_9CAUD</name>
<evidence type="ECO:0000259" key="6">
    <source>
        <dbReference type="Pfam" id="PF01227"/>
    </source>
</evidence>
<dbReference type="InterPro" id="IPR018234">
    <property type="entry name" value="GTP_CycHdrlase_I_CS"/>
</dbReference>
<comment type="pathway">
    <text evidence="2">Cofactor biosynthesis; 7,8-dihydroneopterin triphosphate biosynthesis; 7,8-dihydroneopterin triphosphate from GTP: step 1/1.</text>
</comment>
<dbReference type="EMBL" id="LR797259">
    <property type="protein sequence ID" value="CAB4198351.1"/>
    <property type="molecule type" value="Genomic_DNA"/>
</dbReference>